<accession>A0ABQ9Z9R1</accession>
<proteinExistence type="predicted"/>
<evidence type="ECO:0000313" key="2">
    <source>
        <dbReference type="Proteomes" id="UP001234178"/>
    </source>
</evidence>
<keyword evidence="2" id="KW-1185">Reference proteome</keyword>
<protein>
    <submittedName>
        <fullName evidence="1">Uncharacterized protein</fullName>
    </submittedName>
</protein>
<comment type="caution">
    <text evidence="1">The sequence shown here is derived from an EMBL/GenBank/DDBJ whole genome shotgun (WGS) entry which is preliminary data.</text>
</comment>
<dbReference type="EMBL" id="JAOYFB010000003">
    <property type="protein sequence ID" value="KAK4009611.1"/>
    <property type="molecule type" value="Genomic_DNA"/>
</dbReference>
<reference evidence="1 2" key="1">
    <citation type="journal article" date="2023" name="Nucleic Acids Res.">
        <title>The hologenome of Daphnia magna reveals possible DNA methylation and microbiome-mediated evolution of the host genome.</title>
        <authorList>
            <person name="Chaturvedi A."/>
            <person name="Li X."/>
            <person name="Dhandapani V."/>
            <person name="Marshall H."/>
            <person name="Kissane S."/>
            <person name="Cuenca-Cambronero M."/>
            <person name="Asole G."/>
            <person name="Calvet F."/>
            <person name="Ruiz-Romero M."/>
            <person name="Marangio P."/>
            <person name="Guigo R."/>
            <person name="Rago D."/>
            <person name="Mirbahai L."/>
            <person name="Eastwood N."/>
            <person name="Colbourne J.K."/>
            <person name="Zhou J."/>
            <person name="Mallon E."/>
            <person name="Orsini L."/>
        </authorList>
    </citation>
    <scope>NUCLEOTIDE SEQUENCE [LARGE SCALE GENOMIC DNA]</scope>
    <source>
        <strain evidence="1">LRV0_1</strain>
    </source>
</reference>
<dbReference type="Proteomes" id="UP001234178">
    <property type="component" value="Unassembled WGS sequence"/>
</dbReference>
<name>A0ABQ9Z9R1_9CRUS</name>
<sequence length="100" mass="10911">MQFNAFYGCGYCLHHGETVEKGSGFVRVFPLSCPMPDKRTQEATFQQEVEATRINRSVQGIKGPTVLFLAPLFNVITGLIPAIMHCGSIHADPSDLGRGT</sequence>
<gene>
    <name evidence="1" type="ORF">OUZ56_018745</name>
</gene>
<organism evidence="1 2">
    <name type="scientific">Daphnia magna</name>
    <dbReference type="NCBI Taxonomy" id="35525"/>
    <lineage>
        <taxon>Eukaryota</taxon>
        <taxon>Metazoa</taxon>
        <taxon>Ecdysozoa</taxon>
        <taxon>Arthropoda</taxon>
        <taxon>Crustacea</taxon>
        <taxon>Branchiopoda</taxon>
        <taxon>Diplostraca</taxon>
        <taxon>Cladocera</taxon>
        <taxon>Anomopoda</taxon>
        <taxon>Daphniidae</taxon>
        <taxon>Daphnia</taxon>
    </lineage>
</organism>
<evidence type="ECO:0000313" key="1">
    <source>
        <dbReference type="EMBL" id="KAK4009611.1"/>
    </source>
</evidence>